<protein>
    <submittedName>
        <fullName evidence="4">Neurexophilin and PC-esterase domain family, member 3</fullName>
    </submittedName>
</protein>
<evidence type="ECO:0000256" key="2">
    <source>
        <dbReference type="SAM" id="Phobius"/>
    </source>
</evidence>
<evidence type="ECO:0000256" key="1">
    <source>
        <dbReference type="SAM" id="MobiDB-lite"/>
    </source>
</evidence>
<evidence type="ECO:0000259" key="3">
    <source>
        <dbReference type="Pfam" id="PF24536"/>
    </source>
</evidence>
<dbReference type="Ensembl" id="ENSNMLT00000009195.1">
    <property type="protein sequence ID" value="ENSNMLP00000008083.1"/>
    <property type="gene ID" value="ENSNMLG00000005757.1"/>
</dbReference>
<dbReference type="PANTHER" id="PTHR16165:SF9">
    <property type="entry name" value="NXPE FAMILY MEMBER 3"/>
    <property type="match status" value="1"/>
</dbReference>
<dbReference type="PANTHER" id="PTHR16165">
    <property type="entry name" value="NXPE FAMILY MEMBER"/>
    <property type="match status" value="1"/>
</dbReference>
<keyword evidence="5" id="KW-1185">Reference proteome</keyword>
<accession>A0A8C6SLR4</accession>
<feature type="transmembrane region" description="Helical" evidence="2">
    <location>
        <begin position="36"/>
        <end position="55"/>
    </location>
</feature>
<dbReference type="Pfam" id="PF24536">
    <property type="entry name" value="NXPE4_C"/>
    <property type="match status" value="1"/>
</dbReference>
<organism evidence="4 5">
    <name type="scientific">Neogobius melanostomus</name>
    <name type="common">round goby</name>
    <dbReference type="NCBI Taxonomy" id="47308"/>
    <lineage>
        <taxon>Eukaryota</taxon>
        <taxon>Metazoa</taxon>
        <taxon>Chordata</taxon>
        <taxon>Craniata</taxon>
        <taxon>Vertebrata</taxon>
        <taxon>Euteleostomi</taxon>
        <taxon>Actinopterygii</taxon>
        <taxon>Neopterygii</taxon>
        <taxon>Teleostei</taxon>
        <taxon>Neoteleostei</taxon>
        <taxon>Acanthomorphata</taxon>
        <taxon>Gobiaria</taxon>
        <taxon>Gobiiformes</taxon>
        <taxon>Gobioidei</taxon>
        <taxon>Gobiidae</taxon>
        <taxon>Benthophilinae</taxon>
        <taxon>Neogobiini</taxon>
        <taxon>Neogobius</taxon>
    </lineage>
</organism>
<reference evidence="4" key="1">
    <citation type="submission" date="2025-08" db="UniProtKB">
        <authorList>
            <consortium name="Ensembl"/>
        </authorList>
    </citation>
    <scope>IDENTIFICATION</scope>
</reference>
<dbReference type="AlphaFoldDB" id="A0A8C6SLR4"/>
<evidence type="ECO:0000313" key="4">
    <source>
        <dbReference type="Ensembl" id="ENSNMLP00000008083.1"/>
    </source>
</evidence>
<dbReference type="Proteomes" id="UP000694523">
    <property type="component" value="Unplaced"/>
</dbReference>
<keyword evidence="2" id="KW-1133">Transmembrane helix</keyword>
<reference evidence="4" key="2">
    <citation type="submission" date="2025-09" db="UniProtKB">
        <authorList>
            <consortium name="Ensembl"/>
        </authorList>
    </citation>
    <scope>IDENTIFICATION</scope>
</reference>
<proteinExistence type="predicted"/>
<sequence>MWWACLKVNVSLLFLDQLLKLSMDLSHLPRGKPKRILLLLLLITLVSVLSYRTAYNFNISEWYKTITVSFRRPELETKTSAPEPTERLTTPTPQRPQPCSYKYISPGNAEEGHALLDSIAWPDTPPLSKPFSLNLTTCPAKSSFTIVPQSGGWRVGDELTVKVQLRDYNGNPKRRGGDFLYGRLYNRALGAGVVGQVQDHLNGTFTVVFPLLWNGTANAEVVLVHTAESITVLKRLSEEHPDRIWFSSDFRLGRVIEQSTCNVCLDPNKGPLCNFTDLHTGEQWFCYKPKTLACDTRVNHVVVWSDMKITREEEALFQTGKNLKVGLKASGISTATILPKAGETKKNSSEPSGYYYGNQWRPLGDPAIRQFNDTSAISACLKGKQLHMFGDSTTRQFYEFIRAKQTNLLRFEKYGTPQCGPFLALDQTNDFMMTFRCHGPPLRTYINLSQLQYVANELERLAGGPNTVVVIGVWAHFGSFPVEVYYQRLMSIRRAVGRLLNRAPGTKVIVRTGNMKHLDLNSSACNSDWDTLQRDKVLRAVFKDSGVLLLEAWEMVQACDLPHDLHPPQPIIKLMVDMILSNTCP</sequence>
<keyword evidence="2" id="KW-0472">Membrane</keyword>
<feature type="domain" description="NXPE C-terminal" evidence="3">
    <location>
        <begin position="370"/>
        <end position="584"/>
    </location>
</feature>
<name>A0A8C6SLR4_9GOBI</name>
<dbReference type="InterPro" id="IPR057106">
    <property type="entry name" value="NXPE4_C"/>
</dbReference>
<evidence type="ECO:0000313" key="5">
    <source>
        <dbReference type="Proteomes" id="UP000694523"/>
    </source>
</evidence>
<dbReference type="InterPro" id="IPR026845">
    <property type="entry name" value="NXPH/NXPE"/>
</dbReference>
<keyword evidence="2" id="KW-0812">Transmembrane</keyword>
<dbReference type="Pfam" id="PF06312">
    <property type="entry name" value="Neurexophilin"/>
    <property type="match status" value="1"/>
</dbReference>
<feature type="region of interest" description="Disordered" evidence="1">
    <location>
        <begin position="74"/>
        <end position="97"/>
    </location>
</feature>